<reference evidence="3" key="1">
    <citation type="submission" date="2021-02" db="EMBL/GenBank/DDBJ databases">
        <authorList>
            <person name="Dougan E. K."/>
            <person name="Rhodes N."/>
            <person name="Thang M."/>
            <person name="Chan C."/>
        </authorList>
    </citation>
    <scope>NUCLEOTIDE SEQUENCE</scope>
</reference>
<dbReference type="AlphaFoldDB" id="A0A812VGY8"/>
<dbReference type="InterPro" id="IPR000477">
    <property type="entry name" value="RT_dom"/>
</dbReference>
<dbReference type="EMBL" id="CAJNJA010029107">
    <property type="protein sequence ID" value="CAE7619605.1"/>
    <property type="molecule type" value="Genomic_DNA"/>
</dbReference>
<sequence>MQAAHRSLQAHGWKQWLEQVRATQAAGPSSPELGKLRGPVLSMSRTDLINPRVAEKRAFRRARQRAGRMGGTWYRGQFDSSSVPPRHIFHRYAGLLIMLSKHHFKENRDIRGVVWDAIDHMLASIPLRNILHMRPAATRTAEANADSEYGRGNQQAGPPTDTFSCLSLAGQWTPPDTGAALLQAVHLHDPKVDELQQAVQRELQKADISDLHALHQCINTTLCQVAARLFPTRRSPDARLSAQVGFRASARHTWQLYAQYRRARVATLGHIVQKWRLAVQFFRASRALRDQSQALKRQAFQTKLLQAEQAAAAGDQRTLHQIVNSLAPNHRKVFSRLRGQDGKLLSKPEEAKALVAQGASTYAQYPDLPVKEPLSQHLHIEEAEVVGQLRAIKASKAVPKHIAPAVIWKICASTLGPLLARAFNHHFQEGQMGLLQGDLTDASMVMLPKVGKPAHLLENLRPIGLMAPPSKSLAGILRDRMMEWQLPRLRFRPQFAYTPNRGTFDALLRVHKHVEDAMALFRSNRISRFGQHGGRKPLPFVGALSLSLDLSRAFDLTDRQMLFQALPQYGIPPEVVEVARRLHYGAKFIYKAGDCEADFTPTNGLKQGCKVAPCLWVWYTIILMDSLAGQLNDRWVEEVLTLFADDCWASWLLHSKDDLHRALTELRILLCTLESFRMKINYSKTAVLLKFVGRQARQALHDITKLQNGIRYLCLDVQGVERLIPLKEEHEYLGSRVSYHRQQEVNVTHRLQASQARYQALRKALTGRHAIQQGHRLRLWRACISTSMLYSLPAVGLNEPGLRRLEVRVLQHLRAILRLPAHLTMVENAEIWSRSQIQPPGTCVLQAMLSACGKLEDKARRAPDITTRPELMDHLRHLIKQLHLLLEGRDTARAKPTPEADQTSFSCPHCSHVSSSDHALRIHVGLHHPEQQKSCVGQAVTFSPELHAIGVPPTMTLSSDSSQGLNPEADIFRHCLAAAPFPTGAKQDPPNKRRRPSPHQQPQRGYRRFPRRGSSDPEESELVLALARLALRQETQLAELRMDKGFVMFFKQDQISILPGLYAVSKEFNAKQAEGHPELTTPLRTLLLACLMRQFRERVVHMMGSPEGIHKLQTAGWLTTDQVWTRQKWCRQTKRLVPDQEGQGIPHADLLSSIDFLLVNLKGDIIHQFHSTTKLKTLEGENAQVATFLMSISLRGQRAYEVHLHFLNLIGASALQLIGLSLKRETLQRSQAARHLESLLYKR</sequence>
<dbReference type="Proteomes" id="UP000601435">
    <property type="component" value="Unassembled WGS sequence"/>
</dbReference>
<organism evidence="3 4">
    <name type="scientific">Symbiodinium necroappetens</name>
    <dbReference type="NCBI Taxonomy" id="1628268"/>
    <lineage>
        <taxon>Eukaryota</taxon>
        <taxon>Sar</taxon>
        <taxon>Alveolata</taxon>
        <taxon>Dinophyceae</taxon>
        <taxon>Suessiales</taxon>
        <taxon>Symbiodiniaceae</taxon>
        <taxon>Symbiodinium</taxon>
    </lineage>
</organism>
<dbReference type="PROSITE" id="PS50878">
    <property type="entry name" value="RT_POL"/>
    <property type="match status" value="1"/>
</dbReference>
<protein>
    <recommendedName>
        <fullName evidence="2">Reverse transcriptase domain-containing protein</fullName>
    </recommendedName>
</protein>
<dbReference type="Pfam" id="PF00078">
    <property type="entry name" value="RVT_1"/>
    <property type="match status" value="1"/>
</dbReference>
<dbReference type="OrthoDB" id="346743at2759"/>
<accession>A0A812VGY8</accession>
<feature type="region of interest" description="Disordered" evidence="1">
    <location>
        <begin position="981"/>
        <end position="1017"/>
    </location>
</feature>
<gene>
    <name evidence="3" type="ORF">SNEC2469_LOCUS17561</name>
</gene>
<dbReference type="InterPro" id="IPR043502">
    <property type="entry name" value="DNA/RNA_pol_sf"/>
</dbReference>
<evidence type="ECO:0000313" key="3">
    <source>
        <dbReference type="EMBL" id="CAE7619605.1"/>
    </source>
</evidence>
<dbReference type="SUPFAM" id="SSF56672">
    <property type="entry name" value="DNA/RNA polymerases"/>
    <property type="match status" value="1"/>
</dbReference>
<comment type="caution">
    <text evidence="3">The sequence shown here is derived from an EMBL/GenBank/DDBJ whole genome shotgun (WGS) entry which is preliminary data.</text>
</comment>
<evidence type="ECO:0000256" key="1">
    <source>
        <dbReference type="SAM" id="MobiDB-lite"/>
    </source>
</evidence>
<evidence type="ECO:0000313" key="4">
    <source>
        <dbReference type="Proteomes" id="UP000601435"/>
    </source>
</evidence>
<proteinExistence type="predicted"/>
<feature type="domain" description="Reverse transcriptase" evidence="2">
    <location>
        <begin position="428"/>
        <end position="737"/>
    </location>
</feature>
<evidence type="ECO:0000259" key="2">
    <source>
        <dbReference type="PROSITE" id="PS50878"/>
    </source>
</evidence>
<dbReference type="PANTHER" id="PTHR19446">
    <property type="entry name" value="REVERSE TRANSCRIPTASES"/>
    <property type="match status" value="1"/>
</dbReference>
<name>A0A812VGY8_9DINO</name>
<keyword evidence="4" id="KW-1185">Reference proteome</keyword>